<proteinExistence type="inferred from homology"/>
<dbReference type="Pfam" id="PF00004">
    <property type="entry name" value="AAA"/>
    <property type="match status" value="1"/>
</dbReference>
<dbReference type="InterPro" id="IPR027417">
    <property type="entry name" value="P-loop_NTPase"/>
</dbReference>
<sequence length="415" mass="47775">MARRKKDDILINMSSDVYGDGELGSFTNFLGKPESPTPDEVRLQKNTYTWTSLSAYSHSVTAFVIQRFIRKIQNDMLVLRRENSMEFTYDYNKRTSILSDGSIAFSYQNKVFVYTITSEAHPASNTLTGSGDISELVAQINAEIKWRNPLRNKHLQIVQSGRREYECLFKKPPEISFDEVICDPAMKEDIFDQTILHFEKIGGNNGIILHGKPGTGKSLCCQAIISEALKRGFSTCFLTTQVDYAILNEFLTKFLSPCIVVMEDIDSFGESREFRPNYDLSDFLQFLSGLYENEEKIVFVATTNYIEYLDAAIADRPMRFNRKYKFELPSPHEIDMLIDLYFKEDHISPTQKALCYNKRFTGSHIKEIQRTAKLLSHKRQKPIAEVFDEAVQIVSHNFYIPERKAGFHISDDRLS</sequence>
<protein>
    <submittedName>
        <fullName evidence="3">AAA family ATPase</fullName>
    </submittedName>
</protein>
<dbReference type="SUPFAM" id="SSF52540">
    <property type="entry name" value="P-loop containing nucleoside triphosphate hydrolases"/>
    <property type="match status" value="1"/>
</dbReference>
<dbReference type="CDD" id="cd19481">
    <property type="entry name" value="RecA-like_protease"/>
    <property type="match status" value="1"/>
</dbReference>
<evidence type="ECO:0000313" key="4">
    <source>
        <dbReference type="Proteomes" id="UP000266389"/>
    </source>
</evidence>
<evidence type="ECO:0000313" key="3">
    <source>
        <dbReference type="EMBL" id="RFM24689.1"/>
    </source>
</evidence>
<gene>
    <name evidence="3" type="ORF">D0433_04650</name>
</gene>
<dbReference type="EMBL" id="PHFL01000030">
    <property type="protein sequence ID" value="RFM24689.1"/>
    <property type="molecule type" value="Genomic_DNA"/>
</dbReference>
<dbReference type="Proteomes" id="UP000266389">
    <property type="component" value="Unassembled WGS sequence"/>
</dbReference>
<dbReference type="InterPro" id="IPR003959">
    <property type="entry name" value="ATPase_AAA_core"/>
</dbReference>
<name>A0A395M1K9_9BACT</name>
<reference evidence="3 4" key="1">
    <citation type="journal article" date="2011" name="ISME J.">
        <title>Community ecology of hot spring cyanobacterial mats: predominant populations and their functional potential.</title>
        <authorList>
            <person name="Klatt C.G."/>
            <person name="Wood J.M."/>
            <person name="Rusch D.B."/>
            <person name="Bateson M.M."/>
            <person name="Hamamura N."/>
            <person name="Heidelberg J.F."/>
            <person name="Grossman A.R."/>
            <person name="Bhaya D."/>
            <person name="Cohan F.M."/>
            <person name="Kuhl M."/>
            <person name="Bryant D.A."/>
            <person name="Ward D.M."/>
        </authorList>
    </citation>
    <scope>NUCLEOTIDE SEQUENCE [LARGE SCALE GENOMIC DNA]</scope>
    <source>
        <strain evidence="3">OS</strain>
    </source>
</reference>
<dbReference type="SMART" id="SM00382">
    <property type="entry name" value="AAA"/>
    <property type="match status" value="1"/>
</dbReference>
<comment type="caution">
    <text evidence="3">The sequence shown here is derived from an EMBL/GenBank/DDBJ whole genome shotgun (WGS) entry which is preliminary data.</text>
</comment>
<dbReference type="PANTHER" id="PTHR23070">
    <property type="entry name" value="BCS1 AAA-TYPE ATPASE"/>
    <property type="match status" value="1"/>
</dbReference>
<comment type="similarity">
    <text evidence="1">Belongs to the AAA ATPase family. BCS1 subfamily.</text>
</comment>
<organism evidence="3 4">
    <name type="scientific">Candidatus Thermochlorobacter aerophilus</name>
    <dbReference type="NCBI Taxonomy" id="1868324"/>
    <lineage>
        <taxon>Bacteria</taxon>
        <taxon>Pseudomonadati</taxon>
        <taxon>Chlorobiota</taxon>
        <taxon>Chlorobiia</taxon>
        <taxon>Chlorobiales</taxon>
        <taxon>Candidatus Thermochlorobacteriaceae</taxon>
        <taxon>Candidatus Thermochlorobacter</taxon>
    </lineage>
</organism>
<dbReference type="AlphaFoldDB" id="A0A395M1K9"/>
<evidence type="ECO:0000256" key="1">
    <source>
        <dbReference type="ARBA" id="ARBA00007448"/>
    </source>
</evidence>
<dbReference type="InterPro" id="IPR003593">
    <property type="entry name" value="AAA+_ATPase"/>
</dbReference>
<accession>A0A395M1K9</accession>
<dbReference type="Gene3D" id="3.40.50.300">
    <property type="entry name" value="P-loop containing nucleotide triphosphate hydrolases"/>
    <property type="match status" value="1"/>
</dbReference>
<dbReference type="GO" id="GO:0016887">
    <property type="term" value="F:ATP hydrolysis activity"/>
    <property type="evidence" value="ECO:0007669"/>
    <property type="project" value="InterPro"/>
</dbReference>
<evidence type="ECO:0000259" key="2">
    <source>
        <dbReference type="SMART" id="SM00382"/>
    </source>
</evidence>
<dbReference type="InterPro" id="IPR050747">
    <property type="entry name" value="Mitochondrial_chaperone_BCS1"/>
</dbReference>
<feature type="domain" description="AAA+ ATPase" evidence="2">
    <location>
        <begin position="203"/>
        <end position="330"/>
    </location>
</feature>
<dbReference type="GO" id="GO:0005524">
    <property type="term" value="F:ATP binding"/>
    <property type="evidence" value="ECO:0007669"/>
    <property type="project" value="InterPro"/>
</dbReference>